<feature type="transmembrane region" description="Helical" evidence="1">
    <location>
        <begin position="177"/>
        <end position="199"/>
    </location>
</feature>
<gene>
    <name evidence="3" type="ORF">BN4615_P3078</name>
</gene>
<organism evidence="3">
    <name type="scientific">Nonomuraea gerenzanensis</name>
    <dbReference type="NCBI Taxonomy" id="93944"/>
    <lineage>
        <taxon>Bacteria</taxon>
        <taxon>Bacillati</taxon>
        <taxon>Actinomycetota</taxon>
        <taxon>Actinomycetes</taxon>
        <taxon>Streptosporangiales</taxon>
        <taxon>Streptosporangiaceae</taxon>
        <taxon>Nonomuraea</taxon>
    </lineage>
</organism>
<feature type="chain" id="PRO_5013245639" description="Integral membrane protein" evidence="2">
    <location>
        <begin position="25"/>
        <end position="260"/>
    </location>
</feature>
<name>A0A1M4E458_9ACTN</name>
<accession>A0A1M4E458</accession>
<keyword evidence="1" id="KW-0472">Membrane</keyword>
<proteinExistence type="predicted"/>
<reference evidence="3" key="1">
    <citation type="submission" date="2016-04" db="EMBL/GenBank/DDBJ databases">
        <authorList>
            <person name="Evans L.H."/>
            <person name="Alamgir A."/>
            <person name="Owens N."/>
            <person name="Weber N.D."/>
            <person name="Virtaneva K."/>
            <person name="Barbian K."/>
            <person name="Babar A."/>
            <person name="Rosenke K."/>
        </authorList>
    </citation>
    <scope>NUCLEOTIDE SEQUENCE</scope>
    <source>
        <strain evidence="3">Nono1</strain>
    </source>
</reference>
<keyword evidence="1" id="KW-0812">Transmembrane</keyword>
<feature type="signal peptide" evidence="2">
    <location>
        <begin position="1"/>
        <end position="24"/>
    </location>
</feature>
<dbReference type="InterPro" id="IPR025333">
    <property type="entry name" value="DUF4239"/>
</dbReference>
<keyword evidence="2" id="KW-0732">Signal</keyword>
<keyword evidence="1" id="KW-1133">Transmembrane helix</keyword>
<protein>
    <recommendedName>
        <fullName evidence="4">Integral membrane protein</fullName>
    </recommendedName>
</protein>
<evidence type="ECO:0008006" key="4">
    <source>
        <dbReference type="Google" id="ProtNLM"/>
    </source>
</evidence>
<evidence type="ECO:0000256" key="1">
    <source>
        <dbReference type="SAM" id="Phobius"/>
    </source>
</evidence>
<feature type="transmembrane region" description="Helical" evidence="1">
    <location>
        <begin position="211"/>
        <end position="229"/>
    </location>
</feature>
<evidence type="ECO:0000256" key="2">
    <source>
        <dbReference type="SAM" id="SignalP"/>
    </source>
</evidence>
<dbReference type="Pfam" id="PF14023">
    <property type="entry name" value="Bestrophin-like"/>
    <property type="match status" value="1"/>
</dbReference>
<dbReference type="AlphaFoldDB" id="A0A1M4E458"/>
<feature type="transmembrane region" description="Helical" evidence="1">
    <location>
        <begin position="40"/>
        <end position="64"/>
    </location>
</feature>
<dbReference type="RefSeq" id="WP_225272750.1">
    <property type="nucleotide sequence ID" value="NZ_CP084058.1"/>
</dbReference>
<evidence type="ECO:0000313" key="3">
    <source>
        <dbReference type="EMBL" id="SBO93564.1"/>
    </source>
</evidence>
<dbReference type="EMBL" id="LT559118">
    <property type="protein sequence ID" value="SBO93564.1"/>
    <property type="molecule type" value="Genomic_DNA"/>
</dbReference>
<sequence length="260" mass="27545">MLIATIGLLVALTMAALAGLAAYAANRAIPAQTRLDYRESSGVITGIVGTLFAVSIGLVVVAAWNQVNTATETSATEASNLTDVFWYSRTLPAPQRATLQTLATGYATTVIREEWPMMAEQHRLSQNAWRGSEQLRAFFQTVQPEGSGPSARYGQAMGRMQAVLDARRSRAQMADTGVPPLLWVALAGCGLVALLPAVLCGSANRRVHVSMAAAVGGMVGLLLFLVYQLDFPFSGGISITPAAFEQALERFDSIRALGAG</sequence>